<feature type="compositionally biased region" description="Basic and acidic residues" evidence="1">
    <location>
        <begin position="9"/>
        <end position="30"/>
    </location>
</feature>
<protein>
    <recommendedName>
        <fullName evidence="5">UVR domain-containing protein</fullName>
    </recommendedName>
</protein>
<dbReference type="Proteomes" id="UP000626109">
    <property type="component" value="Unassembled WGS sequence"/>
</dbReference>
<accession>A0A813LIZ1</accession>
<evidence type="ECO:0000256" key="1">
    <source>
        <dbReference type="SAM" id="MobiDB-lite"/>
    </source>
</evidence>
<name>A0A813LIZ1_POLGL</name>
<evidence type="ECO:0008006" key="5">
    <source>
        <dbReference type="Google" id="ProtNLM"/>
    </source>
</evidence>
<proteinExistence type="predicted"/>
<feature type="region of interest" description="Disordered" evidence="1">
    <location>
        <begin position="1"/>
        <end position="35"/>
    </location>
</feature>
<dbReference type="EMBL" id="CAJNNW010035823">
    <property type="protein sequence ID" value="CAE8730281.1"/>
    <property type="molecule type" value="Genomic_DNA"/>
</dbReference>
<evidence type="ECO:0000313" key="4">
    <source>
        <dbReference type="Proteomes" id="UP000626109"/>
    </source>
</evidence>
<feature type="non-terminal residue" evidence="3">
    <location>
        <position position="1"/>
    </location>
</feature>
<dbReference type="AlphaFoldDB" id="A0A813LIZ1"/>
<sequence>MAPTDEVDEPKQAEARAPDQPRKLSPEQEQRMLSNPAVLRAAAEIVKRKKAEAVENEEYEVAGKFHQKLQKLEAQIAIAEQLEAKSGKASESKKGVSASS</sequence>
<evidence type="ECO:0000313" key="2">
    <source>
        <dbReference type="EMBL" id="CAE8669261.1"/>
    </source>
</evidence>
<reference evidence="3" key="1">
    <citation type="submission" date="2021-02" db="EMBL/GenBank/DDBJ databases">
        <authorList>
            <person name="Dougan E. K."/>
            <person name="Rhodes N."/>
            <person name="Thang M."/>
            <person name="Chan C."/>
        </authorList>
    </citation>
    <scope>NUCLEOTIDE SEQUENCE</scope>
</reference>
<gene>
    <name evidence="2" type="ORF">PGLA2088_LOCUS17143</name>
    <name evidence="3" type="ORF">PGLA2088_LOCUS45692</name>
</gene>
<dbReference type="EMBL" id="CAJNNW010022381">
    <property type="protein sequence ID" value="CAE8669261.1"/>
    <property type="molecule type" value="Genomic_DNA"/>
</dbReference>
<organism evidence="3 4">
    <name type="scientific">Polarella glacialis</name>
    <name type="common">Dinoflagellate</name>
    <dbReference type="NCBI Taxonomy" id="89957"/>
    <lineage>
        <taxon>Eukaryota</taxon>
        <taxon>Sar</taxon>
        <taxon>Alveolata</taxon>
        <taxon>Dinophyceae</taxon>
        <taxon>Suessiales</taxon>
        <taxon>Suessiaceae</taxon>
        <taxon>Polarella</taxon>
    </lineage>
</organism>
<evidence type="ECO:0000313" key="3">
    <source>
        <dbReference type="EMBL" id="CAE8730281.1"/>
    </source>
</evidence>
<comment type="caution">
    <text evidence="3">The sequence shown here is derived from an EMBL/GenBank/DDBJ whole genome shotgun (WGS) entry which is preliminary data.</text>
</comment>